<name>A0A221VZ13_9PSEU</name>
<evidence type="ECO:0000313" key="2">
    <source>
        <dbReference type="EMBL" id="ASO18728.1"/>
    </source>
</evidence>
<feature type="region of interest" description="Disordered" evidence="1">
    <location>
        <begin position="58"/>
        <end position="87"/>
    </location>
</feature>
<feature type="compositionally biased region" description="Basic and acidic residues" evidence="1">
    <location>
        <begin position="69"/>
        <end position="79"/>
    </location>
</feature>
<dbReference type="Proteomes" id="UP000204221">
    <property type="component" value="Chromosome"/>
</dbReference>
<gene>
    <name evidence="2" type="ORF">AHOG_05375</name>
</gene>
<proteinExistence type="predicted"/>
<sequence length="262" mass="28841">MAAAGKANSTSRSTIPDYPDWGADSPIPLTHRLRQDAPVRCDAIHVLADSHRRRIEHARAAARPAPGSDEPRASRRERLGTGARHARSPAALKCLGLTSRRVGTLPGGRAAVRRRTITASTSTLSPGMMHRPPWHLDIGRVRSRADRRPGVTARRCRVRQVRYRSAGRGLLRRGGAPCVRSAAVGRGATTTAPPSRGRPDSHRRRTRSPRPAESRPNLRTRRPARFEAVSGRIHRATTATLPARDRRDPNPGLWETSYGPMR</sequence>
<dbReference type="AlphaFoldDB" id="A0A221VZ13"/>
<organism evidence="2 3">
    <name type="scientific">Actinoalloteichus hoggarensis</name>
    <dbReference type="NCBI Taxonomy" id="1470176"/>
    <lineage>
        <taxon>Bacteria</taxon>
        <taxon>Bacillati</taxon>
        <taxon>Actinomycetota</taxon>
        <taxon>Actinomycetes</taxon>
        <taxon>Pseudonocardiales</taxon>
        <taxon>Pseudonocardiaceae</taxon>
        <taxon>Actinoalloteichus</taxon>
    </lineage>
</organism>
<dbReference type="EMBL" id="CP022521">
    <property type="protein sequence ID" value="ASO18728.1"/>
    <property type="molecule type" value="Genomic_DNA"/>
</dbReference>
<feature type="region of interest" description="Disordered" evidence="1">
    <location>
        <begin position="181"/>
        <end position="262"/>
    </location>
</feature>
<evidence type="ECO:0000256" key="1">
    <source>
        <dbReference type="SAM" id="MobiDB-lite"/>
    </source>
</evidence>
<evidence type="ECO:0000313" key="3">
    <source>
        <dbReference type="Proteomes" id="UP000204221"/>
    </source>
</evidence>
<feature type="region of interest" description="Disordered" evidence="1">
    <location>
        <begin position="1"/>
        <end position="29"/>
    </location>
</feature>
<protein>
    <submittedName>
        <fullName evidence="2">Uncharacterized protein</fullName>
    </submittedName>
</protein>
<accession>A0A221VZ13</accession>
<reference evidence="2 3" key="1">
    <citation type="submission" date="2017-07" db="EMBL/GenBank/DDBJ databases">
        <title>Complete genome sequence of Actinoalloteichus hoggarensis DSM 45943, type strain of Actinoalloteichus hoggarensis.</title>
        <authorList>
            <person name="Ruckert C."/>
            <person name="Nouioui I."/>
            <person name="Willmese J."/>
            <person name="van Wezel G."/>
            <person name="Klenk H.-P."/>
            <person name="Kalinowski J."/>
            <person name="Zotchev S.B."/>
        </authorList>
    </citation>
    <scope>NUCLEOTIDE SEQUENCE [LARGE SCALE GENOMIC DNA]</scope>
    <source>
        <strain evidence="2 3">DSM 45943</strain>
    </source>
</reference>
<dbReference type="KEGG" id="ahg:AHOG_05375"/>
<keyword evidence="3" id="KW-1185">Reference proteome</keyword>